<dbReference type="EC" id="5.4.2.6" evidence="6"/>
<dbReference type="PANTHER" id="PTHR46193:SF18">
    <property type="entry name" value="HEXITOL PHOSPHATASE B"/>
    <property type="match status" value="1"/>
</dbReference>
<dbReference type="InterPro" id="IPR023198">
    <property type="entry name" value="PGP-like_dom2"/>
</dbReference>
<proteinExistence type="inferred from homology"/>
<organism evidence="6 7">
    <name type="scientific">Patulibacter medicamentivorans</name>
    <dbReference type="NCBI Taxonomy" id="1097667"/>
    <lineage>
        <taxon>Bacteria</taxon>
        <taxon>Bacillati</taxon>
        <taxon>Actinomycetota</taxon>
        <taxon>Thermoleophilia</taxon>
        <taxon>Solirubrobacterales</taxon>
        <taxon>Patulibacteraceae</taxon>
        <taxon>Patulibacter</taxon>
    </lineage>
</organism>
<evidence type="ECO:0000313" key="7">
    <source>
        <dbReference type="Proteomes" id="UP000005143"/>
    </source>
</evidence>
<keyword evidence="6" id="KW-0413">Isomerase</keyword>
<gene>
    <name evidence="6" type="ORF">PAI11_05550</name>
</gene>
<dbReference type="GO" id="GO:0008801">
    <property type="term" value="F:beta-phosphoglucomutase activity"/>
    <property type="evidence" value="ECO:0007669"/>
    <property type="project" value="UniProtKB-EC"/>
</dbReference>
<reference evidence="6 7" key="1">
    <citation type="journal article" date="2013" name="Biodegradation">
        <title>Quantitative proteomic analysis of ibuprofen-degrading Patulibacter sp. strain I11.</title>
        <authorList>
            <person name="Almeida B."/>
            <person name="Kjeldal H."/>
            <person name="Lolas I."/>
            <person name="Knudsen A.D."/>
            <person name="Carvalho G."/>
            <person name="Nielsen K.L."/>
            <person name="Barreto Crespo M.T."/>
            <person name="Stensballe A."/>
            <person name="Nielsen J.L."/>
        </authorList>
    </citation>
    <scope>NUCLEOTIDE SEQUENCE [LARGE SCALE GENOMIC DNA]</scope>
    <source>
        <strain evidence="6 7">I11</strain>
    </source>
</reference>
<comment type="caution">
    <text evidence="6">The sequence shown here is derived from an EMBL/GenBank/DDBJ whole genome shotgun (WGS) entry which is preliminary data.</text>
</comment>
<keyword evidence="3" id="KW-0479">Metal-binding</keyword>
<comment type="similarity">
    <text evidence="2">Belongs to the HAD-like hydrolase superfamily. CbbY/CbbZ/Gph/YieH family.</text>
</comment>
<dbReference type="InterPro" id="IPR023214">
    <property type="entry name" value="HAD_sf"/>
</dbReference>
<evidence type="ECO:0000256" key="2">
    <source>
        <dbReference type="ARBA" id="ARBA00006171"/>
    </source>
</evidence>
<evidence type="ECO:0000256" key="3">
    <source>
        <dbReference type="ARBA" id="ARBA00022723"/>
    </source>
</evidence>
<dbReference type="SFLD" id="SFLDG01129">
    <property type="entry name" value="C1.5:_HAD__Beta-PGM__Phosphata"/>
    <property type="match status" value="1"/>
</dbReference>
<name>H0E193_9ACTN</name>
<dbReference type="Proteomes" id="UP000005143">
    <property type="component" value="Unassembled WGS sequence"/>
</dbReference>
<dbReference type="NCBIfam" id="TIGR01509">
    <property type="entry name" value="HAD-SF-IA-v3"/>
    <property type="match status" value="1"/>
</dbReference>
<evidence type="ECO:0000256" key="5">
    <source>
        <dbReference type="ARBA" id="ARBA00023277"/>
    </source>
</evidence>
<dbReference type="GO" id="GO:0046872">
    <property type="term" value="F:metal ion binding"/>
    <property type="evidence" value="ECO:0007669"/>
    <property type="project" value="UniProtKB-KW"/>
</dbReference>
<dbReference type="EMBL" id="AGUD01000019">
    <property type="protein sequence ID" value="EHN12532.1"/>
    <property type="molecule type" value="Genomic_DNA"/>
</dbReference>
<keyword evidence="7" id="KW-1185">Reference proteome</keyword>
<dbReference type="Gene3D" id="3.40.50.1000">
    <property type="entry name" value="HAD superfamily/HAD-like"/>
    <property type="match status" value="1"/>
</dbReference>
<dbReference type="SFLD" id="SFLDS00003">
    <property type="entry name" value="Haloacid_Dehalogenase"/>
    <property type="match status" value="1"/>
</dbReference>
<sequence length="250" mass="26344">MTRFPLDRVGAVLLDLDGVVTDTESTHAAAWKLAFDDFLEHRARLIGEPFVPFDRDADYRRHVDGRPRYDGAAAFLASRGIALPHGAPDDPPDRRSVCGIANHKDAVLRDLLGAAAVRAFPGTVAFVRALRARGRPAGVFSASRHCDEMLRAAGVRELFDVVVGGAEADRLGLPGKPDPAVLLEAARRLAVPPARVAVIEDAIAGVSAGRRGGFGLVVGVDRGGDGKRLADAGADLVVADLSALRIVGEP</sequence>
<comment type="cofactor">
    <cofactor evidence="1">
        <name>Mg(2+)</name>
        <dbReference type="ChEBI" id="CHEBI:18420"/>
    </cofactor>
</comment>
<dbReference type="InterPro" id="IPR036412">
    <property type="entry name" value="HAD-like_sf"/>
</dbReference>
<dbReference type="SUPFAM" id="SSF56784">
    <property type="entry name" value="HAD-like"/>
    <property type="match status" value="1"/>
</dbReference>
<dbReference type="AlphaFoldDB" id="H0E193"/>
<dbReference type="RefSeq" id="WP_007570632.1">
    <property type="nucleotide sequence ID" value="NZ_AGUD01000019.1"/>
</dbReference>
<dbReference type="Pfam" id="PF00702">
    <property type="entry name" value="Hydrolase"/>
    <property type="match status" value="1"/>
</dbReference>
<dbReference type="PANTHER" id="PTHR46193">
    <property type="entry name" value="6-PHOSPHOGLUCONATE PHOSPHATASE"/>
    <property type="match status" value="1"/>
</dbReference>
<dbReference type="InterPro" id="IPR051600">
    <property type="entry name" value="Beta-PGM-like"/>
</dbReference>
<protein>
    <submittedName>
        <fullName evidence="6">Beta-phosphoglucomutase</fullName>
        <ecNumber evidence="6">5.4.2.6</ecNumber>
    </submittedName>
</protein>
<keyword evidence="5" id="KW-0119">Carbohydrate metabolism</keyword>
<evidence type="ECO:0000256" key="4">
    <source>
        <dbReference type="ARBA" id="ARBA00022842"/>
    </source>
</evidence>
<dbReference type="Gene3D" id="1.10.150.240">
    <property type="entry name" value="Putative phosphatase, domain 2"/>
    <property type="match status" value="1"/>
</dbReference>
<evidence type="ECO:0000256" key="1">
    <source>
        <dbReference type="ARBA" id="ARBA00001946"/>
    </source>
</evidence>
<dbReference type="InterPro" id="IPR006439">
    <property type="entry name" value="HAD-SF_hydro_IA"/>
</dbReference>
<accession>H0E193</accession>
<evidence type="ECO:0000313" key="6">
    <source>
        <dbReference type="EMBL" id="EHN12532.1"/>
    </source>
</evidence>
<dbReference type="PATRIC" id="fig|1097667.3.peg.551"/>
<keyword evidence="4" id="KW-0460">Magnesium</keyword>